<evidence type="ECO:0000313" key="6">
    <source>
        <dbReference type="Proteomes" id="UP000517523"/>
    </source>
</evidence>
<organism evidence="5 6">
    <name type="scientific">Paenibacillus rhizosphaerae</name>
    <dbReference type="NCBI Taxonomy" id="297318"/>
    <lineage>
        <taxon>Bacteria</taxon>
        <taxon>Bacillati</taxon>
        <taxon>Bacillota</taxon>
        <taxon>Bacilli</taxon>
        <taxon>Bacillales</taxon>
        <taxon>Paenibacillaceae</taxon>
        <taxon>Paenibacillus</taxon>
    </lineage>
</organism>
<dbReference type="PRINTS" id="PR00778">
    <property type="entry name" value="HTHARSR"/>
</dbReference>
<evidence type="ECO:0000259" key="4">
    <source>
        <dbReference type="PROSITE" id="PS50987"/>
    </source>
</evidence>
<evidence type="ECO:0000256" key="3">
    <source>
        <dbReference type="ARBA" id="ARBA00023163"/>
    </source>
</evidence>
<comment type="caution">
    <text evidence="5">The sequence shown here is derived from an EMBL/GenBank/DDBJ whole genome shotgun (WGS) entry which is preliminary data.</text>
</comment>
<gene>
    <name evidence="5" type="ORF">FHS19_006999</name>
</gene>
<dbReference type="Gene3D" id="1.10.10.10">
    <property type="entry name" value="Winged helix-like DNA-binding domain superfamily/Winged helix DNA-binding domain"/>
    <property type="match status" value="1"/>
</dbReference>
<dbReference type="InterPro" id="IPR001845">
    <property type="entry name" value="HTH_ArsR_DNA-bd_dom"/>
</dbReference>
<dbReference type="PANTHER" id="PTHR33154">
    <property type="entry name" value="TRANSCRIPTIONAL REGULATOR, ARSR FAMILY"/>
    <property type="match status" value="1"/>
</dbReference>
<keyword evidence="2 5" id="KW-0238">DNA-binding</keyword>
<dbReference type="PROSITE" id="PS50987">
    <property type="entry name" value="HTH_ARSR_2"/>
    <property type="match status" value="1"/>
</dbReference>
<dbReference type="CDD" id="cd00090">
    <property type="entry name" value="HTH_ARSR"/>
    <property type="match status" value="1"/>
</dbReference>
<keyword evidence="1" id="KW-0805">Transcription regulation</keyword>
<proteinExistence type="predicted"/>
<dbReference type="Pfam" id="PF12840">
    <property type="entry name" value="HTH_20"/>
    <property type="match status" value="1"/>
</dbReference>
<dbReference type="GO" id="GO:0003700">
    <property type="term" value="F:DNA-binding transcription factor activity"/>
    <property type="evidence" value="ECO:0007669"/>
    <property type="project" value="InterPro"/>
</dbReference>
<keyword evidence="3" id="KW-0804">Transcription</keyword>
<feature type="domain" description="HTH arsR-type" evidence="4">
    <location>
        <begin position="1"/>
        <end position="89"/>
    </location>
</feature>
<dbReference type="RefSeq" id="WP_183587953.1">
    <property type="nucleotide sequence ID" value="NZ_JACHXJ010000015.1"/>
</dbReference>
<dbReference type="InterPro" id="IPR051081">
    <property type="entry name" value="HTH_MetalResp_TranReg"/>
</dbReference>
<dbReference type="InterPro" id="IPR036390">
    <property type="entry name" value="WH_DNA-bd_sf"/>
</dbReference>
<dbReference type="Proteomes" id="UP000517523">
    <property type="component" value="Unassembled WGS sequence"/>
</dbReference>
<name>A0A839U3I2_9BACL</name>
<dbReference type="InterPro" id="IPR036388">
    <property type="entry name" value="WH-like_DNA-bd_sf"/>
</dbReference>
<dbReference type="PANTHER" id="PTHR33154:SF33">
    <property type="entry name" value="TRANSCRIPTIONAL REPRESSOR SDPR"/>
    <property type="match status" value="1"/>
</dbReference>
<dbReference type="AlphaFoldDB" id="A0A839U3I2"/>
<protein>
    <submittedName>
        <fullName evidence="5">DNA-binding transcriptional ArsR family regulator</fullName>
    </submittedName>
</protein>
<dbReference type="EMBL" id="JACHXJ010000015">
    <property type="protein sequence ID" value="MBB3132270.1"/>
    <property type="molecule type" value="Genomic_DNA"/>
</dbReference>
<dbReference type="SUPFAM" id="SSF46785">
    <property type="entry name" value="Winged helix' DNA-binding domain"/>
    <property type="match status" value="1"/>
</dbReference>
<evidence type="ECO:0000313" key="5">
    <source>
        <dbReference type="EMBL" id="MBB3132270.1"/>
    </source>
</evidence>
<dbReference type="SMART" id="SM00418">
    <property type="entry name" value="HTH_ARSR"/>
    <property type="match status" value="1"/>
</dbReference>
<dbReference type="NCBIfam" id="NF033788">
    <property type="entry name" value="HTH_metalloreg"/>
    <property type="match status" value="1"/>
</dbReference>
<evidence type="ECO:0000256" key="2">
    <source>
        <dbReference type="ARBA" id="ARBA00023125"/>
    </source>
</evidence>
<sequence>MPVDIFSALADPTRRKILEMLADHDGFPASDIHSQFQVSAQAVSQHLKILREAGLVHVEKKAQQRIYRINTEAMAEFEDWVISMKRRWSSRLDALDTVLKAEMEKLKQTQKE</sequence>
<reference evidence="5 6" key="1">
    <citation type="submission" date="2020-08" db="EMBL/GenBank/DDBJ databases">
        <title>Genomic Encyclopedia of Type Strains, Phase III (KMG-III): the genomes of soil and plant-associated and newly described type strains.</title>
        <authorList>
            <person name="Whitman W."/>
        </authorList>
    </citation>
    <scope>NUCLEOTIDE SEQUENCE [LARGE SCALE GENOMIC DNA]</scope>
    <source>
        <strain evidence="5 6">CECT 5831</strain>
    </source>
</reference>
<accession>A0A839U3I2</accession>
<dbReference type="InterPro" id="IPR011991">
    <property type="entry name" value="ArsR-like_HTH"/>
</dbReference>
<evidence type="ECO:0000256" key="1">
    <source>
        <dbReference type="ARBA" id="ARBA00023015"/>
    </source>
</evidence>
<dbReference type="GO" id="GO:0003677">
    <property type="term" value="F:DNA binding"/>
    <property type="evidence" value="ECO:0007669"/>
    <property type="project" value="UniProtKB-KW"/>
</dbReference>